<sequence length="394" mass="42570">MGLGADSEVGRLRTVMLHRPGPEISRLTPRNNDSLLFDGIPWLGRAQEEHDAFAQALRDHDVEVLLLVDLLVEALASPAARDSIIASTTDALHLGDALRDHVARELADLHPDDLALTLTGGLRNDEVTGVRSLVTSLLRPDDFVIDPLPNLLFTRDSSVWLPDRVAVTSLAMPARVRETQLTGLVYTHHPRFAEVEQVHGPHLEHLEGGDVLLLAPGAVAVGVGERTTPAGVERFAHQVLSAGLAHSVLAVPIAQERATMHLDTIVTMVDVDTVVIYPNMAADLRAHLVTLGDDGELVVGPDRSFFAVAADAMGIDELRRIDTGLDPVTAEREQWDDGNNTLAIAPRLAVAYERNERTNARMAEQGIEVVQISGSELGSGRGGPRCMSCPIDRD</sequence>
<reference evidence="4" key="1">
    <citation type="submission" date="2010-08" db="EMBL/GenBank/DDBJ databases">
        <authorList>
            <person name="Muzny D."/>
            <person name="Qin X."/>
            <person name="Buhay C."/>
            <person name="Dugan-Rocha S."/>
            <person name="Ding Y."/>
            <person name="Chen G."/>
            <person name="Hawes A."/>
            <person name="Holder M."/>
            <person name="Jhangiani S."/>
            <person name="Johnson A."/>
            <person name="Khan Z."/>
            <person name="Li Z."/>
            <person name="Liu W."/>
            <person name="Liu X."/>
            <person name="Perez L."/>
            <person name="Shen H."/>
            <person name="Wang Q."/>
            <person name="Watt J."/>
            <person name="Xi L."/>
            <person name="Xin Y."/>
            <person name="Zhou J."/>
            <person name="Deng J."/>
            <person name="Jiang H."/>
            <person name="Liu Y."/>
            <person name="Qu J."/>
            <person name="Song X.-Z."/>
            <person name="Zhang L."/>
            <person name="Villasana D."/>
            <person name="Johnson A."/>
            <person name="Liu J."/>
            <person name="Liyanage D."/>
            <person name="Lorensuhewa L."/>
            <person name="Robinson T."/>
            <person name="Song A."/>
            <person name="Song B.-B."/>
            <person name="Dinh H."/>
            <person name="Thornton R."/>
            <person name="Coyle M."/>
            <person name="Francisco L."/>
            <person name="Jackson L."/>
            <person name="Javaid M."/>
            <person name="Korchina V."/>
            <person name="Kovar C."/>
            <person name="Mata R."/>
            <person name="Mathew T."/>
            <person name="Ngo R."/>
            <person name="Nguyen L."/>
            <person name="Nguyen N."/>
            <person name="Okwuonu G."/>
            <person name="Ongeri F."/>
            <person name="Pham C."/>
            <person name="Simmons D."/>
            <person name="Wilczek-Boney K."/>
            <person name="Hale W."/>
            <person name="Jakkamsetti A."/>
            <person name="Pham P."/>
            <person name="Ruth R."/>
            <person name="San Lucas F."/>
            <person name="Warren J."/>
            <person name="Zhang J."/>
            <person name="Zhao Z."/>
            <person name="Zhou C."/>
            <person name="Zhu D."/>
            <person name="Lee S."/>
            <person name="Bess C."/>
            <person name="Blankenburg K."/>
            <person name="Forbes L."/>
            <person name="Fu Q."/>
            <person name="Gubbala S."/>
            <person name="Hirani K."/>
            <person name="Jayaseelan J.C."/>
            <person name="Lara F."/>
            <person name="Munidasa M."/>
            <person name="Palculict T."/>
            <person name="Patil S."/>
            <person name="Pu L.-L."/>
            <person name="Saada N."/>
            <person name="Tang L."/>
            <person name="Weissenberger G."/>
            <person name="Zhu Y."/>
            <person name="Hemphill L."/>
            <person name="Shang Y."/>
            <person name="Youmans B."/>
            <person name="Ayvaz T."/>
            <person name="Ross M."/>
            <person name="Santibanez J."/>
            <person name="Aqrawi P."/>
            <person name="Gross S."/>
            <person name="Joshi V."/>
            <person name="Fowler G."/>
            <person name="Nazareth L."/>
            <person name="Reid J."/>
            <person name="Worley K."/>
            <person name="Petrosino J."/>
            <person name="Highlander S."/>
            <person name="Gibbs R."/>
        </authorList>
    </citation>
    <scope>NUCLEOTIDE SEQUENCE [LARGE SCALE GENOMIC DNA]</scope>
    <source>
        <strain evidence="4">DSM 15272</strain>
    </source>
</reference>
<dbReference type="GO" id="GO:0019546">
    <property type="term" value="P:L-arginine deiminase pathway"/>
    <property type="evidence" value="ECO:0007669"/>
    <property type="project" value="TreeGrafter"/>
</dbReference>
<dbReference type="InterPro" id="IPR003876">
    <property type="entry name" value="Arg_deiminase"/>
</dbReference>
<dbReference type="GO" id="GO:0016740">
    <property type="term" value="F:transferase activity"/>
    <property type="evidence" value="ECO:0007669"/>
    <property type="project" value="UniProtKB-KW"/>
</dbReference>
<dbReference type="EMBL" id="ACLF03000002">
    <property type="protein sequence ID" value="EFQ84621.1"/>
    <property type="molecule type" value="Genomic_DNA"/>
</dbReference>
<dbReference type="PRINTS" id="PR01466">
    <property type="entry name" value="ARGDEIMINASE"/>
</dbReference>
<keyword evidence="5" id="KW-1185">Reference proteome</keyword>
<name>E2S8W6_9ACTN</name>
<comment type="caution">
    <text evidence="4">The sequence shown here is derived from an EMBL/GenBank/DDBJ whole genome shotgun (WGS) entry which is preliminary data.</text>
</comment>
<evidence type="ECO:0000256" key="3">
    <source>
        <dbReference type="PIRSR" id="PIRSR006356-1"/>
    </source>
</evidence>
<dbReference type="AlphaFoldDB" id="E2S8W6"/>
<dbReference type="HOGENOM" id="CLU_052662_0_1_11"/>
<keyword evidence="2" id="KW-0378">Hydrolase</keyword>
<dbReference type="PIRSF" id="PIRSF006356">
    <property type="entry name" value="Arg_deiminase"/>
    <property type="match status" value="1"/>
</dbReference>
<evidence type="ECO:0000256" key="1">
    <source>
        <dbReference type="ARBA" id="ARBA00010206"/>
    </source>
</evidence>
<dbReference type="PANTHER" id="PTHR47271">
    <property type="entry name" value="ARGININE DEIMINASE"/>
    <property type="match status" value="1"/>
</dbReference>
<proteinExistence type="inferred from homology"/>
<dbReference type="OrthoDB" id="9807502at2"/>
<dbReference type="Gene3D" id="1.10.3930.10">
    <property type="entry name" value="Arginine deiminase"/>
    <property type="match status" value="1"/>
</dbReference>
<dbReference type="Pfam" id="PF02274">
    <property type="entry name" value="ADI"/>
    <property type="match status" value="1"/>
</dbReference>
<dbReference type="RefSeq" id="WP_007079352.1">
    <property type="nucleotide sequence ID" value="NZ_CM001024.1"/>
</dbReference>
<accession>E2S8W6</accession>
<dbReference type="PANTHER" id="PTHR47271:SF2">
    <property type="entry name" value="ARGININE DEIMINASE"/>
    <property type="match status" value="1"/>
</dbReference>
<dbReference type="Gene3D" id="3.75.10.10">
    <property type="entry name" value="L-arginine/glycine Amidinotransferase, Chain A"/>
    <property type="match status" value="1"/>
</dbReference>
<organism evidence="4 5">
    <name type="scientific">Aeromicrobium marinum DSM 15272</name>
    <dbReference type="NCBI Taxonomy" id="585531"/>
    <lineage>
        <taxon>Bacteria</taxon>
        <taxon>Bacillati</taxon>
        <taxon>Actinomycetota</taxon>
        <taxon>Actinomycetes</taxon>
        <taxon>Propionibacteriales</taxon>
        <taxon>Nocardioidaceae</taxon>
        <taxon>Aeromicrobium</taxon>
    </lineage>
</organism>
<gene>
    <name evidence="4" type="ORF">HMPREF0063_10474</name>
</gene>
<dbReference type="NCBIfam" id="NF002381">
    <property type="entry name" value="PRK01388.1"/>
    <property type="match status" value="1"/>
</dbReference>
<dbReference type="eggNOG" id="COG2235">
    <property type="taxonomic scope" value="Bacteria"/>
</dbReference>
<feature type="active site" description="Amidino-cysteine intermediate" evidence="3">
    <location>
        <position position="386"/>
    </location>
</feature>
<evidence type="ECO:0000256" key="2">
    <source>
        <dbReference type="ARBA" id="ARBA00022801"/>
    </source>
</evidence>
<evidence type="ECO:0000313" key="5">
    <source>
        <dbReference type="Proteomes" id="UP000003111"/>
    </source>
</evidence>
<comment type="similarity">
    <text evidence="1">Belongs to the arginine deiminase family.</text>
</comment>
<evidence type="ECO:0000313" key="4">
    <source>
        <dbReference type="EMBL" id="EFQ84621.1"/>
    </source>
</evidence>
<dbReference type="Proteomes" id="UP000003111">
    <property type="component" value="Unassembled WGS sequence"/>
</dbReference>
<dbReference type="GO" id="GO:0016990">
    <property type="term" value="F:arginine deiminase activity"/>
    <property type="evidence" value="ECO:0007669"/>
    <property type="project" value="InterPro"/>
</dbReference>
<dbReference type="SUPFAM" id="SSF55909">
    <property type="entry name" value="Pentein"/>
    <property type="match status" value="1"/>
</dbReference>
<dbReference type="STRING" id="585531.HMPREF0063_10474"/>
<protein>
    <submittedName>
        <fullName evidence="4">Amidinotransferase</fullName>
    </submittedName>
</protein>